<comment type="caution">
    <text evidence="2">The sequence shown here is derived from an EMBL/GenBank/DDBJ whole genome shotgun (WGS) entry which is preliminary data.</text>
</comment>
<accession>A0ABT7A499</accession>
<reference evidence="2 3" key="1">
    <citation type="submission" date="2023-05" db="EMBL/GenBank/DDBJ databases">
        <title>Streptantibioticus silvisoli sp. nov., acidotolerant actinomycetes 1 from pine litter.</title>
        <authorList>
            <person name="Swiecimska M."/>
            <person name="Golinska P."/>
            <person name="Sangal V."/>
            <person name="Wachnowicz B."/>
            <person name="Goodfellow M."/>
        </authorList>
    </citation>
    <scope>NUCLEOTIDE SEQUENCE [LARGE SCALE GENOMIC DNA]</scope>
    <source>
        <strain evidence="2 3">DSM 42109</strain>
    </source>
</reference>
<sequence length="67" mass="6820">MAAPTIQEYPSGEVPGPPEELADAFTLDPAQRGIDELGVWLGGDEDDGDTTGDNCGESPPQGATTGC</sequence>
<name>A0ABT7A499_9ACTN</name>
<keyword evidence="3" id="KW-1185">Reference proteome</keyword>
<evidence type="ECO:0000256" key="1">
    <source>
        <dbReference type="SAM" id="MobiDB-lite"/>
    </source>
</evidence>
<proteinExistence type="predicted"/>
<dbReference type="Proteomes" id="UP001214441">
    <property type="component" value="Unassembled WGS sequence"/>
</dbReference>
<dbReference type="RefSeq" id="WP_274043177.1">
    <property type="nucleotide sequence ID" value="NZ_JANCPR020000029.1"/>
</dbReference>
<gene>
    <name evidence="2" type="ORF">NMN56_026520</name>
</gene>
<evidence type="ECO:0000313" key="2">
    <source>
        <dbReference type="EMBL" id="MDJ1135448.1"/>
    </source>
</evidence>
<feature type="region of interest" description="Disordered" evidence="1">
    <location>
        <begin position="1"/>
        <end position="22"/>
    </location>
</feature>
<organism evidence="2 3">
    <name type="scientific">Streptomyces iconiensis</name>
    <dbReference type="NCBI Taxonomy" id="1384038"/>
    <lineage>
        <taxon>Bacteria</taxon>
        <taxon>Bacillati</taxon>
        <taxon>Actinomycetota</taxon>
        <taxon>Actinomycetes</taxon>
        <taxon>Kitasatosporales</taxon>
        <taxon>Streptomycetaceae</taxon>
        <taxon>Streptomyces</taxon>
    </lineage>
</organism>
<evidence type="ECO:0000313" key="3">
    <source>
        <dbReference type="Proteomes" id="UP001214441"/>
    </source>
</evidence>
<protein>
    <submittedName>
        <fullName evidence="2">Uncharacterized protein</fullName>
    </submittedName>
</protein>
<dbReference type="EMBL" id="JANCPR020000029">
    <property type="protein sequence ID" value="MDJ1135448.1"/>
    <property type="molecule type" value="Genomic_DNA"/>
</dbReference>
<feature type="region of interest" description="Disordered" evidence="1">
    <location>
        <begin position="41"/>
        <end position="67"/>
    </location>
</feature>